<protein>
    <submittedName>
        <fullName evidence="1">Uncharacterized protein</fullName>
    </submittedName>
</protein>
<gene>
    <name evidence="1" type="ORF">SAMN04489841_1817</name>
</gene>
<evidence type="ECO:0000313" key="1">
    <source>
        <dbReference type="EMBL" id="SEQ46690.1"/>
    </source>
</evidence>
<dbReference type="RefSeq" id="WP_090617209.1">
    <property type="nucleotide sequence ID" value="NZ_FOFD01000002.1"/>
</dbReference>
<dbReference type="OrthoDB" id="174170at2157"/>
<dbReference type="STRING" id="1186196.SAMN04489841_1817"/>
<evidence type="ECO:0000313" key="2">
    <source>
        <dbReference type="Proteomes" id="UP000199114"/>
    </source>
</evidence>
<sequence length="134" mass="14458">MNRRELLATATGVAPVPAVAGCSSAADDETGYTYTLTLSDVDERPDRPLDFDAAGLAGGQAAILDEAVRSGTYSEEHVNWDTLPGRAGITMEFRTVIQLIARHVDRDPQVDHETSFGTPCRYGRTAYRATIDVA</sequence>
<accession>A0A1H9G9E7</accession>
<reference evidence="2" key="1">
    <citation type="submission" date="2016-10" db="EMBL/GenBank/DDBJ databases">
        <authorList>
            <person name="Varghese N."/>
            <person name="Submissions S."/>
        </authorList>
    </citation>
    <scope>NUCLEOTIDE SEQUENCE [LARGE SCALE GENOMIC DNA]</scope>
    <source>
        <strain evidence="2">DSM 25055</strain>
    </source>
</reference>
<dbReference type="EMBL" id="FOFD01000002">
    <property type="protein sequence ID" value="SEQ46690.1"/>
    <property type="molecule type" value="Genomic_DNA"/>
</dbReference>
<proteinExistence type="predicted"/>
<name>A0A1H9G9E7_9EURY</name>
<dbReference type="AlphaFoldDB" id="A0A1H9G9E7"/>
<organism evidence="1 2">
    <name type="scientific">Natrinema salaciae</name>
    <dbReference type="NCBI Taxonomy" id="1186196"/>
    <lineage>
        <taxon>Archaea</taxon>
        <taxon>Methanobacteriati</taxon>
        <taxon>Methanobacteriota</taxon>
        <taxon>Stenosarchaea group</taxon>
        <taxon>Halobacteria</taxon>
        <taxon>Halobacteriales</taxon>
        <taxon>Natrialbaceae</taxon>
        <taxon>Natrinema</taxon>
    </lineage>
</organism>
<keyword evidence="2" id="KW-1185">Reference proteome</keyword>
<dbReference type="PROSITE" id="PS51257">
    <property type="entry name" value="PROKAR_LIPOPROTEIN"/>
    <property type="match status" value="1"/>
</dbReference>
<dbReference type="Proteomes" id="UP000199114">
    <property type="component" value="Unassembled WGS sequence"/>
</dbReference>